<evidence type="ECO:0000313" key="1">
    <source>
        <dbReference type="EMBL" id="KAI8425322.1"/>
    </source>
</evidence>
<comment type="caution">
    <text evidence="1">The sequence shown here is derived from an EMBL/GenBank/DDBJ whole genome shotgun (WGS) entry which is preliminary data.</text>
</comment>
<keyword evidence="2" id="KW-1185">Reference proteome</keyword>
<accession>A0ACC0JMD9</accession>
<name>A0ACC0JMD9_CHOFU</name>
<sequence>MSKVPYVIQQDSPNLVIVPTVACYEPSPEKSKLNNTSSSTKVPEIAKVSEKSAFVNNAGVKPRVSSVNENVLIDVTKVKKQPNSWATNFLQSIGGTTSKLPRNGHAPPRTGSSYPTPQAQIAGKPQESSWVRNATRLKSNHTKANKEAEKDATQPKPTKEAIYPKSKNELTHLISDTKKDSQTKTIFKKKRQNEFTKLSEKNTNDSDVDLRAKLKRRAPDITKEYEIKDKRKCKNIFPTMPKRKGFVPSENLIISFDTENDTEEVIEKIKPVKTKTRKHQSGGNKCKKIKLEINILFQKDDTTDDESSKCGDKEDYENYSDLSFLDDFNVDEIVESLNDCQSNIVKIDNSVNLKENRRPPNMDVDLSTLNDKNTMINNYECLSKGEKIIENNTTNDSSLTLCNEKSNIKTENKAIELVIKVESLTDHNTIAENNIDTSELKSKNMLETQREAGSVNGKADKISNAVEEVKTIENYASNINESMICAECCKDLSATNSKNMKRLSKSVTLPGYGKSKNDNILTYTEIKSEEVHNLTSTQFDTKNTNKLKKENTETDITANIDSGTLVEKLATDENGTLPSDVKYKSNTMSDNNHTSTVNSIKVETDKASIFVDNNKHQDEVILIEDSDNDCDNDMAKVQGTQALIENDIIDLTLQKDSSFDTKPKEVLTVDAVKLKTNETGSEPILILDTDYDELKANGDSKNKKGIMNSKDNYGPIDIKKKHLFCNSDNKIHASDKILRKSDTCTLFNHKPDSETKNNQYKGKELMTNQNKSDDVKIKNATVKNIPSLDDKKDATTNKGTVTHNTTPVYTKHCAEAGQDRSQTKTQTQKELNDDKTSAIVREEIPLTKETHDNKIKMQVDKSDTTTPNTVTQNQPKSNKQAHQDDKLNVDVNSAITDKQLSHINENDDINITTWLENKISQDMKEKAENTTDGQKDEKKSASTGNRTSTTNENRDGHIRMWVVNKGDTRTNTVVQNQPKTNPEDTKDGKSKSVDNMTDNITPNVNAKCQPNESNKTSAGAASIVIVNTPTPATEKQDSKTNLVKGDPRTTQNQPKTNLQDKKDVKSKTVNNLNSQNMNAKFQPKVPNKCSPQTKTNNFGSIQADKNLVEIDFYARRLECRMREYFGAKYSITDLIHRGRFSTIYRCKNGSGSIKAVKDSKEAWQIGAHKEGMMMKLQYGVPESNYNCVRYEHGFLVAGQWCYVMEYYPKSLQEAMNINNKSFHIDKVQEFSRQLVAAVTILRNNNIIHSDINPSHVLINDSETRIKLCGFDQAFLYNGGDMLPNVGTVNYRAPELILGYQADYGVDVWATALVMYEMATNRQLFPGFYNNDILYKQFCTLDNFPYDMLDRCYYRSQHFMGDTFVRIVGSRGEGKVLVRDFYKKERIHSVLFQVYHNEWAKFGTNRTEDKSKLNALWKLLKKMLTMDPNSRIAIEFVFADPFIYETF</sequence>
<proteinExistence type="predicted"/>
<dbReference type="EMBL" id="CM046111">
    <property type="protein sequence ID" value="KAI8425322.1"/>
    <property type="molecule type" value="Genomic_DNA"/>
</dbReference>
<gene>
    <name evidence="1" type="ORF">MSG28_007094</name>
</gene>
<evidence type="ECO:0000313" key="2">
    <source>
        <dbReference type="Proteomes" id="UP001064048"/>
    </source>
</evidence>
<dbReference type="Proteomes" id="UP001064048">
    <property type="component" value="Chromosome 11"/>
</dbReference>
<organism evidence="1 2">
    <name type="scientific">Choristoneura fumiferana</name>
    <name type="common">Spruce budworm moth</name>
    <name type="synonym">Archips fumiferana</name>
    <dbReference type="NCBI Taxonomy" id="7141"/>
    <lineage>
        <taxon>Eukaryota</taxon>
        <taxon>Metazoa</taxon>
        <taxon>Ecdysozoa</taxon>
        <taxon>Arthropoda</taxon>
        <taxon>Hexapoda</taxon>
        <taxon>Insecta</taxon>
        <taxon>Pterygota</taxon>
        <taxon>Neoptera</taxon>
        <taxon>Endopterygota</taxon>
        <taxon>Lepidoptera</taxon>
        <taxon>Glossata</taxon>
        <taxon>Ditrysia</taxon>
        <taxon>Tortricoidea</taxon>
        <taxon>Tortricidae</taxon>
        <taxon>Tortricinae</taxon>
        <taxon>Choristoneura</taxon>
    </lineage>
</organism>
<protein>
    <submittedName>
        <fullName evidence="1">Uncharacterized protein</fullName>
    </submittedName>
</protein>
<reference evidence="1 2" key="1">
    <citation type="journal article" date="2022" name="Genome Biol. Evol.">
        <title>The Spruce Budworm Genome: Reconstructing the Evolutionary History of Antifreeze Proteins.</title>
        <authorList>
            <person name="Beliveau C."/>
            <person name="Gagne P."/>
            <person name="Picq S."/>
            <person name="Vernygora O."/>
            <person name="Keeling C.I."/>
            <person name="Pinkney K."/>
            <person name="Doucet D."/>
            <person name="Wen F."/>
            <person name="Johnston J.S."/>
            <person name="Maaroufi H."/>
            <person name="Boyle B."/>
            <person name="Laroche J."/>
            <person name="Dewar K."/>
            <person name="Juretic N."/>
            <person name="Blackburn G."/>
            <person name="Nisole A."/>
            <person name="Brunet B."/>
            <person name="Brandao M."/>
            <person name="Lumley L."/>
            <person name="Duan J."/>
            <person name="Quan G."/>
            <person name="Lucarotti C.J."/>
            <person name="Roe A.D."/>
            <person name="Sperling F.A.H."/>
            <person name="Levesque R.C."/>
            <person name="Cusson M."/>
        </authorList>
    </citation>
    <scope>NUCLEOTIDE SEQUENCE [LARGE SCALE GENOMIC DNA]</scope>
    <source>
        <strain evidence="1">Glfc:IPQL:Cfum</strain>
    </source>
</reference>